<protein>
    <submittedName>
        <fullName evidence="7">Ergothioneine biosynthesis protein EgtB</fullName>
    </submittedName>
</protein>
<dbReference type="Gene3D" id="1.20.120.450">
    <property type="entry name" value="dinb family like domain"/>
    <property type="match status" value="1"/>
</dbReference>
<feature type="domain" description="Sulfatase-modifying factor enzyme-like" evidence="5">
    <location>
        <begin position="171"/>
        <end position="430"/>
    </location>
</feature>
<evidence type="ECO:0000256" key="2">
    <source>
        <dbReference type="ARBA" id="ARBA00023004"/>
    </source>
</evidence>
<dbReference type="Gene3D" id="3.90.1580.10">
    <property type="entry name" value="paralog of FGE (formylglycine-generating enzyme)"/>
    <property type="match status" value="1"/>
</dbReference>
<dbReference type="InterPro" id="IPR024775">
    <property type="entry name" value="DinB-like"/>
</dbReference>
<dbReference type="InterPro" id="IPR016187">
    <property type="entry name" value="CTDL_fold"/>
</dbReference>
<evidence type="ECO:0000256" key="1">
    <source>
        <dbReference type="ARBA" id="ARBA00023002"/>
    </source>
</evidence>
<dbReference type="InterPro" id="IPR042095">
    <property type="entry name" value="SUMF_sf"/>
</dbReference>
<accession>A0A932ZTK5</accession>
<dbReference type="PANTHER" id="PTHR23150">
    <property type="entry name" value="SULFATASE MODIFYING FACTOR 1, 2"/>
    <property type="match status" value="1"/>
</dbReference>
<dbReference type="NCBIfam" id="NF041186">
    <property type="entry name" value="SenA"/>
    <property type="match status" value="1"/>
</dbReference>
<sequence length="433" mass="49542">MTMSPRKLAEWTQDARERTFEAVSDLDDGQMLGPHLPITNPLLWEIGHMAWFQEKWVLRHAGGRPALRADADALYDSMAIPHDVRWDLPLPPREETYAYMREVRDRVLGRLAEERSSLEELYHVLYSLHHEDMHTEAFTYMRQTLGYPPPRFSAAGGARAEAGGGPCPGDARVPGGTYLLGSSRDEPFVFDNEKWAHPVEVAPFAIARAPVTQAEFAQFAAGGGYRRRELWSDAGWAWRERQGAFHPVYWRRAAGGGWQRRDFDRWAPLEPYRPVIHVSWHEAEAYCRWAGRRLPAEAEWELAATGEPAPDGGFSPRKRRYPWGDEPPAPERARLDWRGMGCAEVGAHAAGDSAFGCRQMLGNVWEWTSSDFLPFPGFAPDPYKEYSEPWFRTRKVLRGGCWATRSRLIRANYRNYFTPDRRDVFAGFRTCAL</sequence>
<keyword evidence="2" id="KW-0408">Iron</keyword>
<dbReference type="Proteomes" id="UP000752292">
    <property type="component" value="Unassembled WGS sequence"/>
</dbReference>
<name>A0A932ZTK5_UNCTE</name>
<dbReference type="InterPro" id="IPR030809">
    <property type="entry name" value="EgtB_signatur"/>
</dbReference>
<dbReference type="PANTHER" id="PTHR23150:SF36">
    <property type="entry name" value="HERCYNINE OXYGENASE"/>
    <property type="match status" value="1"/>
</dbReference>
<gene>
    <name evidence="7" type="primary">egtB</name>
    <name evidence="7" type="ORF">HY618_05320</name>
</gene>
<dbReference type="InterPro" id="IPR034660">
    <property type="entry name" value="DinB/YfiT-like"/>
</dbReference>
<dbReference type="SUPFAM" id="SSF56436">
    <property type="entry name" value="C-type lectin-like"/>
    <property type="match status" value="1"/>
</dbReference>
<feature type="domain" description="DinB-like" evidence="6">
    <location>
        <begin position="14"/>
        <end position="113"/>
    </location>
</feature>
<evidence type="ECO:0000313" key="8">
    <source>
        <dbReference type="Proteomes" id="UP000752292"/>
    </source>
</evidence>
<reference evidence="7" key="1">
    <citation type="submission" date="2020-07" db="EMBL/GenBank/DDBJ databases">
        <title>Huge and variable diversity of episymbiotic CPR bacteria and DPANN archaea in groundwater ecosystems.</title>
        <authorList>
            <person name="He C.Y."/>
            <person name="Keren R."/>
            <person name="Whittaker M."/>
            <person name="Farag I.F."/>
            <person name="Doudna J."/>
            <person name="Cate J.H.D."/>
            <person name="Banfield J.F."/>
        </authorList>
    </citation>
    <scope>NUCLEOTIDE SEQUENCE</scope>
    <source>
        <strain evidence="7">NC_groundwater_1370_Ag_S-0.2um_69_93</strain>
    </source>
</reference>
<keyword evidence="1" id="KW-0560">Oxidoreductase</keyword>
<dbReference type="Pfam" id="PF12867">
    <property type="entry name" value="DinB_2"/>
    <property type="match status" value="1"/>
</dbReference>
<dbReference type="EMBL" id="JACQRX010000229">
    <property type="protein sequence ID" value="MBI4251862.1"/>
    <property type="molecule type" value="Genomic_DNA"/>
</dbReference>
<dbReference type="NCBIfam" id="TIGR04373">
    <property type="entry name" value="egtB_X_signatur"/>
    <property type="match status" value="1"/>
</dbReference>
<dbReference type="Pfam" id="PF03781">
    <property type="entry name" value="FGE-sulfatase"/>
    <property type="match status" value="1"/>
</dbReference>
<evidence type="ECO:0000256" key="3">
    <source>
        <dbReference type="ARBA" id="ARBA00037882"/>
    </source>
</evidence>
<dbReference type="InterPro" id="IPR005532">
    <property type="entry name" value="SUMF_dom"/>
</dbReference>
<evidence type="ECO:0000259" key="5">
    <source>
        <dbReference type="Pfam" id="PF03781"/>
    </source>
</evidence>
<proteinExistence type="predicted"/>
<dbReference type="InterPro" id="IPR051043">
    <property type="entry name" value="Sulfatase_Mod_Factor_Kinase"/>
</dbReference>
<comment type="pathway">
    <text evidence="3">Amino-acid biosynthesis; ergothioneine biosynthesis.</text>
</comment>
<evidence type="ECO:0000256" key="4">
    <source>
        <dbReference type="SAM" id="MobiDB-lite"/>
    </source>
</evidence>
<dbReference type="AlphaFoldDB" id="A0A932ZTK5"/>
<organism evidence="7 8">
    <name type="scientific">Tectimicrobiota bacterium</name>
    <dbReference type="NCBI Taxonomy" id="2528274"/>
    <lineage>
        <taxon>Bacteria</taxon>
        <taxon>Pseudomonadati</taxon>
        <taxon>Nitrospinota/Tectimicrobiota group</taxon>
        <taxon>Candidatus Tectimicrobiota</taxon>
    </lineage>
</organism>
<evidence type="ECO:0000313" key="7">
    <source>
        <dbReference type="EMBL" id="MBI4251862.1"/>
    </source>
</evidence>
<comment type="caution">
    <text evidence="7">The sequence shown here is derived from an EMBL/GenBank/DDBJ whole genome shotgun (WGS) entry which is preliminary data.</text>
</comment>
<evidence type="ECO:0000259" key="6">
    <source>
        <dbReference type="Pfam" id="PF12867"/>
    </source>
</evidence>
<dbReference type="SUPFAM" id="SSF109854">
    <property type="entry name" value="DinB/YfiT-like putative metalloenzymes"/>
    <property type="match status" value="1"/>
</dbReference>
<feature type="region of interest" description="Disordered" evidence="4">
    <location>
        <begin position="305"/>
        <end position="325"/>
    </location>
</feature>